<dbReference type="EMBL" id="CP046566">
    <property type="protein sequence ID" value="QGW27982.1"/>
    <property type="molecule type" value="Genomic_DNA"/>
</dbReference>
<keyword evidence="2" id="KW-1185">Reference proteome</keyword>
<gene>
    <name evidence="1" type="ORF">GLV81_07625</name>
</gene>
<proteinExistence type="predicted"/>
<dbReference type="Proteomes" id="UP000426027">
    <property type="component" value="Chromosome"/>
</dbReference>
<evidence type="ECO:0000313" key="2">
    <source>
        <dbReference type="Proteomes" id="UP000426027"/>
    </source>
</evidence>
<sequence>MYDSPRIPEAWQAEMKEYVQTKEELLFEEIIVQHPKTKKLYQAPPLFLKLL</sequence>
<organism evidence="1 2">
    <name type="scientific">Phnomibacter ginsenosidimutans</name>
    <dbReference type="NCBI Taxonomy" id="2676868"/>
    <lineage>
        <taxon>Bacteria</taxon>
        <taxon>Pseudomonadati</taxon>
        <taxon>Bacteroidota</taxon>
        <taxon>Chitinophagia</taxon>
        <taxon>Chitinophagales</taxon>
        <taxon>Chitinophagaceae</taxon>
        <taxon>Phnomibacter</taxon>
    </lineage>
</organism>
<protein>
    <submittedName>
        <fullName evidence="1">Uncharacterized protein</fullName>
    </submittedName>
</protein>
<dbReference type="KEGG" id="fls:GLV81_07625"/>
<dbReference type="RefSeq" id="WP_157478263.1">
    <property type="nucleotide sequence ID" value="NZ_CP046566.1"/>
</dbReference>
<reference evidence="1 2" key="1">
    <citation type="submission" date="2019-11" db="EMBL/GenBank/DDBJ databases">
        <authorList>
            <person name="Im W.T."/>
        </authorList>
    </citation>
    <scope>NUCLEOTIDE SEQUENCE [LARGE SCALE GENOMIC DNA]</scope>
    <source>
        <strain evidence="1 2">SB-02</strain>
    </source>
</reference>
<dbReference type="AlphaFoldDB" id="A0A6I6GM19"/>
<evidence type="ECO:0000313" key="1">
    <source>
        <dbReference type="EMBL" id="QGW27982.1"/>
    </source>
</evidence>
<accession>A0A6I6GM19</accession>
<name>A0A6I6GM19_9BACT</name>